<comment type="caution">
    <text evidence="4">The sequence shown here is derived from an EMBL/GenBank/DDBJ whole genome shotgun (WGS) entry which is preliminary data.</text>
</comment>
<keyword evidence="1 2" id="KW-0238">DNA-binding</keyword>
<feature type="DNA-binding region" description="H-T-H motif" evidence="2">
    <location>
        <begin position="29"/>
        <end position="48"/>
    </location>
</feature>
<evidence type="ECO:0000313" key="4">
    <source>
        <dbReference type="EMBL" id="KOH44410.1"/>
    </source>
</evidence>
<dbReference type="STRING" id="1409788.NC99_27670"/>
<dbReference type="InterPro" id="IPR036271">
    <property type="entry name" value="Tet_transcr_reg_TetR-rel_C_sf"/>
</dbReference>
<gene>
    <name evidence="4" type="ORF">NC99_27670</name>
</gene>
<dbReference type="AlphaFoldDB" id="A0A0L8V7F0"/>
<dbReference type="SUPFAM" id="SSF46689">
    <property type="entry name" value="Homeodomain-like"/>
    <property type="match status" value="1"/>
</dbReference>
<dbReference type="InterPro" id="IPR001647">
    <property type="entry name" value="HTH_TetR"/>
</dbReference>
<accession>A0A0L8V7F0</accession>
<dbReference type="InterPro" id="IPR009057">
    <property type="entry name" value="Homeodomain-like_sf"/>
</dbReference>
<dbReference type="InterPro" id="IPR050109">
    <property type="entry name" value="HTH-type_TetR-like_transc_reg"/>
</dbReference>
<dbReference type="PRINTS" id="PR00455">
    <property type="entry name" value="HTHTETR"/>
</dbReference>
<name>A0A0L8V7F0_9BACT</name>
<sequence>MNTKKDNTEDKILDAAKNVFVKKGMEGARMQEIADEAGINKALLHYYFRSKDKLFDAIFSKIIGLAFPKIGEIFQSDQAFAWKVEQVIDTYLSLLMKHPYLPAFILKEVNRDPSMFFKLVLKHGFSPAPIFEIIEEAMDRGEIIRMNPQHLVVHVLSMCIFPFAAKPIIHFVLFDEDKQATQAFFDERKQEVKQFVLRAITPELK</sequence>
<dbReference type="Pfam" id="PF00440">
    <property type="entry name" value="TetR_N"/>
    <property type="match status" value="1"/>
</dbReference>
<keyword evidence="5" id="KW-1185">Reference proteome</keyword>
<protein>
    <recommendedName>
        <fullName evidence="3">HTH tetR-type domain-containing protein</fullName>
    </recommendedName>
</protein>
<dbReference type="PATRIC" id="fig|1409788.3.peg.2852"/>
<evidence type="ECO:0000259" key="3">
    <source>
        <dbReference type="PROSITE" id="PS50977"/>
    </source>
</evidence>
<dbReference type="PANTHER" id="PTHR30328:SF54">
    <property type="entry name" value="HTH-TYPE TRANSCRIPTIONAL REPRESSOR SCO4008"/>
    <property type="match status" value="1"/>
</dbReference>
<feature type="domain" description="HTH tetR-type" evidence="3">
    <location>
        <begin position="6"/>
        <end position="66"/>
    </location>
</feature>
<dbReference type="Proteomes" id="UP000036958">
    <property type="component" value="Unassembled WGS sequence"/>
</dbReference>
<dbReference type="OrthoDB" id="9789566at2"/>
<reference evidence="5" key="1">
    <citation type="submission" date="2015-07" db="EMBL/GenBank/DDBJ databases">
        <title>Genome sequencing of Sunxiuqinia dokdonensis strain SK.</title>
        <authorList>
            <person name="Ahn S."/>
            <person name="Kim B.-C."/>
        </authorList>
    </citation>
    <scope>NUCLEOTIDE SEQUENCE [LARGE SCALE GENOMIC DNA]</scope>
    <source>
        <strain evidence="5">SK</strain>
    </source>
</reference>
<dbReference type="SUPFAM" id="SSF48498">
    <property type="entry name" value="Tetracyclin repressor-like, C-terminal domain"/>
    <property type="match status" value="1"/>
</dbReference>
<dbReference type="EMBL" id="LGIA01000162">
    <property type="protein sequence ID" value="KOH44410.1"/>
    <property type="molecule type" value="Genomic_DNA"/>
</dbReference>
<dbReference type="PANTHER" id="PTHR30328">
    <property type="entry name" value="TRANSCRIPTIONAL REPRESSOR"/>
    <property type="match status" value="1"/>
</dbReference>
<evidence type="ECO:0000256" key="1">
    <source>
        <dbReference type="ARBA" id="ARBA00023125"/>
    </source>
</evidence>
<dbReference type="Gene3D" id="1.10.357.10">
    <property type="entry name" value="Tetracycline Repressor, domain 2"/>
    <property type="match status" value="1"/>
</dbReference>
<dbReference type="GO" id="GO:0003677">
    <property type="term" value="F:DNA binding"/>
    <property type="evidence" value="ECO:0007669"/>
    <property type="project" value="UniProtKB-UniRule"/>
</dbReference>
<evidence type="ECO:0000313" key="5">
    <source>
        <dbReference type="Proteomes" id="UP000036958"/>
    </source>
</evidence>
<proteinExistence type="predicted"/>
<evidence type="ECO:0000256" key="2">
    <source>
        <dbReference type="PROSITE-ProRule" id="PRU00335"/>
    </source>
</evidence>
<dbReference type="PROSITE" id="PS50977">
    <property type="entry name" value="HTH_TETR_2"/>
    <property type="match status" value="1"/>
</dbReference>
<dbReference type="RefSeq" id="WP_053184274.1">
    <property type="nucleotide sequence ID" value="NZ_LGIA01000162.1"/>
</dbReference>
<organism evidence="4 5">
    <name type="scientific">Sunxiuqinia dokdonensis</name>
    <dbReference type="NCBI Taxonomy" id="1409788"/>
    <lineage>
        <taxon>Bacteria</taxon>
        <taxon>Pseudomonadati</taxon>
        <taxon>Bacteroidota</taxon>
        <taxon>Bacteroidia</taxon>
        <taxon>Marinilabiliales</taxon>
        <taxon>Prolixibacteraceae</taxon>
        <taxon>Sunxiuqinia</taxon>
    </lineage>
</organism>